<feature type="domain" description="Glycosyltransferase subfamily 4-like N-terminal" evidence="2">
    <location>
        <begin position="15"/>
        <end position="176"/>
    </location>
</feature>
<evidence type="ECO:0000313" key="3">
    <source>
        <dbReference type="EMBL" id="GAA0474423.1"/>
    </source>
</evidence>
<evidence type="ECO:0000313" key="4">
    <source>
        <dbReference type="Proteomes" id="UP001500713"/>
    </source>
</evidence>
<feature type="domain" description="Glycosyl transferase family 1" evidence="1">
    <location>
        <begin position="195"/>
        <end position="306"/>
    </location>
</feature>
<dbReference type="EMBL" id="BAAAEM010000002">
    <property type="protein sequence ID" value="GAA0474423.1"/>
    <property type="molecule type" value="Genomic_DNA"/>
</dbReference>
<proteinExistence type="predicted"/>
<dbReference type="PANTHER" id="PTHR45947:SF3">
    <property type="entry name" value="SULFOQUINOVOSYL TRANSFERASE SQD2"/>
    <property type="match status" value="1"/>
</dbReference>
<reference evidence="3 4" key="1">
    <citation type="journal article" date="2019" name="Int. J. Syst. Evol. Microbiol.">
        <title>The Global Catalogue of Microorganisms (GCM) 10K type strain sequencing project: providing services to taxonomists for standard genome sequencing and annotation.</title>
        <authorList>
            <consortium name="The Broad Institute Genomics Platform"/>
            <consortium name="The Broad Institute Genome Sequencing Center for Infectious Disease"/>
            <person name="Wu L."/>
            <person name="Ma J."/>
        </authorList>
    </citation>
    <scope>NUCLEOTIDE SEQUENCE [LARGE SCALE GENOMIC DNA]</scope>
    <source>
        <strain evidence="3 4">JCM 14162</strain>
    </source>
</reference>
<organism evidence="3 4">
    <name type="scientific">Parasphingorhabdus litoris</name>
    <dbReference type="NCBI Taxonomy" id="394733"/>
    <lineage>
        <taxon>Bacteria</taxon>
        <taxon>Pseudomonadati</taxon>
        <taxon>Pseudomonadota</taxon>
        <taxon>Alphaproteobacteria</taxon>
        <taxon>Sphingomonadales</taxon>
        <taxon>Sphingomonadaceae</taxon>
        <taxon>Parasphingorhabdus</taxon>
    </lineage>
</organism>
<keyword evidence="4" id="KW-1185">Reference proteome</keyword>
<dbReference type="Proteomes" id="UP001500713">
    <property type="component" value="Unassembled WGS sequence"/>
</dbReference>
<dbReference type="InterPro" id="IPR001296">
    <property type="entry name" value="Glyco_trans_1"/>
</dbReference>
<dbReference type="PANTHER" id="PTHR45947">
    <property type="entry name" value="SULFOQUINOVOSYL TRANSFERASE SQD2"/>
    <property type="match status" value="1"/>
</dbReference>
<dbReference type="Pfam" id="PF00534">
    <property type="entry name" value="Glycos_transf_1"/>
    <property type="match status" value="1"/>
</dbReference>
<name>A0ABN1AED0_9SPHN</name>
<gene>
    <name evidence="3" type="ORF">GCM10009096_14910</name>
</gene>
<dbReference type="RefSeq" id="WP_229955989.1">
    <property type="nucleotide sequence ID" value="NZ_BAAAEM010000002.1"/>
</dbReference>
<sequence>MKVAVTGLRGIPNVMGGVETHCEEMLPRVKGLDPDLNITVFARAPYVKKPRYKYRGISIVSLPSPVSVWREAITSTFNAILAARRTKMDIIHIHAIGPALLTPLARLMGLKVVVTHHGEDYNRAKWGRFPRFVLRMGERLGMLFADHVIAVSPSLTKKLKKSFPGSTSRISYIPNGAPELPRSPGDALARFSLEANNYVLAVGRLVPEKGLHDLIKAHADIRDGRKLVIVGGADHDSEYSESLLKLANERVIFTGLQDRGTLRELYENAALFVMPSYHEGLPIAALEAGSCSTPMLLSDIQPNRDIGLPEKDYFPVGDTSALGQALNKPNYLYRVDASEFRKKFDWDEIALSTSSIYHKIMS</sequence>
<comment type="caution">
    <text evidence="3">The sequence shown here is derived from an EMBL/GenBank/DDBJ whole genome shotgun (WGS) entry which is preliminary data.</text>
</comment>
<dbReference type="Pfam" id="PF13439">
    <property type="entry name" value="Glyco_transf_4"/>
    <property type="match status" value="1"/>
</dbReference>
<accession>A0ABN1AED0</accession>
<evidence type="ECO:0000259" key="2">
    <source>
        <dbReference type="Pfam" id="PF13439"/>
    </source>
</evidence>
<dbReference type="Gene3D" id="3.40.50.2000">
    <property type="entry name" value="Glycogen Phosphorylase B"/>
    <property type="match status" value="2"/>
</dbReference>
<protein>
    <submittedName>
        <fullName evidence="3">Glycosyltransferase family 4 protein</fullName>
    </submittedName>
</protein>
<dbReference type="CDD" id="cd03801">
    <property type="entry name" value="GT4_PimA-like"/>
    <property type="match status" value="1"/>
</dbReference>
<dbReference type="SUPFAM" id="SSF53756">
    <property type="entry name" value="UDP-Glycosyltransferase/glycogen phosphorylase"/>
    <property type="match status" value="1"/>
</dbReference>
<dbReference type="InterPro" id="IPR028098">
    <property type="entry name" value="Glyco_trans_4-like_N"/>
</dbReference>
<evidence type="ECO:0000259" key="1">
    <source>
        <dbReference type="Pfam" id="PF00534"/>
    </source>
</evidence>
<dbReference type="InterPro" id="IPR050194">
    <property type="entry name" value="Glycosyltransferase_grp1"/>
</dbReference>